<name>A0A844HMT7_9RHOB</name>
<sequence length="93" mass="10125">MIFGAGKATPDIEAGARALEQTKFKGLPVVEILNPDTYRVIAVAVGKLAPLGWTVADQHETYRATGQSAAPARRMAYRFSPAFRMLNVFLKST</sequence>
<dbReference type="EMBL" id="WMIG01000014">
    <property type="protein sequence ID" value="MTH61230.1"/>
    <property type="molecule type" value="Genomic_DNA"/>
</dbReference>
<comment type="caution">
    <text evidence="1">The sequence shown here is derived from an EMBL/GenBank/DDBJ whole genome shotgun (WGS) entry which is preliminary data.</text>
</comment>
<evidence type="ECO:0000313" key="1">
    <source>
        <dbReference type="EMBL" id="MTH61230.1"/>
    </source>
</evidence>
<dbReference type="AlphaFoldDB" id="A0A844HMT7"/>
<keyword evidence="2" id="KW-1185">Reference proteome</keyword>
<evidence type="ECO:0000313" key="2">
    <source>
        <dbReference type="Proteomes" id="UP000449846"/>
    </source>
</evidence>
<accession>A0A844HMT7</accession>
<proteinExistence type="predicted"/>
<gene>
    <name evidence="1" type="ORF">GL300_18625</name>
</gene>
<dbReference type="Proteomes" id="UP000449846">
    <property type="component" value="Unassembled WGS sequence"/>
</dbReference>
<dbReference type="OrthoDB" id="127676at2"/>
<protein>
    <submittedName>
        <fullName evidence="1">Uncharacterized protein</fullName>
    </submittedName>
</protein>
<reference evidence="1 2" key="1">
    <citation type="submission" date="2019-11" db="EMBL/GenBank/DDBJ databases">
        <authorList>
            <person name="Dong K."/>
        </authorList>
    </citation>
    <scope>NUCLEOTIDE SEQUENCE [LARGE SCALE GENOMIC DNA]</scope>
    <source>
        <strain evidence="1 2">NBRC 112902</strain>
    </source>
</reference>
<dbReference type="RefSeq" id="WP_155041173.1">
    <property type="nucleotide sequence ID" value="NZ_WMIG01000014.1"/>
</dbReference>
<organism evidence="1 2">
    <name type="scientific">Paracoccus litorisediminis</name>
    <dbReference type="NCBI Taxonomy" id="2006130"/>
    <lineage>
        <taxon>Bacteria</taxon>
        <taxon>Pseudomonadati</taxon>
        <taxon>Pseudomonadota</taxon>
        <taxon>Alphaproteobacteria</taxon>
        <taxon>Rhodobacterales</taxon>
        <taxon>Paracoccaceae</taxon>
        <taxon>Paracoccus</taxon>
    </lineage>
</organism>